<comment type="caution">
    <text evidence="2">The sequence shown here is derived from an EMBL/GenBank/DDBJ whole genome shotgun (WGS) entry which is preliminary data.</text>
</comment>
<keyword evidence="3" id="KW-1185">Reference proteome</keyword>
<reference evidence="3" key="1">
    <citation type="submission" date="2017-09" db="EMBL/GenBank/DDBJ databases">
        <title>FDA dAtabase for Regulatory Grade micrObial Sequences (FDA-ARGOS): Supporting development and validation of Infectious Disease Dx tests.</title>
        <authorList>
            <person name="Minogue T."/>
            <person name="Wolcott M."/>
            <person name="Wasieloski L."/>
            <person name="Aguilar W."/>
            <person name="Moore D."/>
            <person name="Tallon L."/>
            <person name="Sadzewicz L."/>
            <person name="Ott S."/>
            <person name="Zhao X."/>
            <person name="Nagaraj S."/>
            <person name="Vavikolanu K."/>
            <person name="Aluvathingal J."/>
            <person name="Nadendla S."/>
            <person name="Sichtig H."/>
        </authorList>
    </citation>
    <scope>NUCLEOTIDE SEQUENCE [LARGE SCALE GENOMIC DNA]</scope>
    <source>
        <strain evidence="3">FDAARGOS_394</strain>
    </source>
</reference>
<evidence type="ECO:0000256" key="1">
    <source>
        <dbReference type="SAM" id="MobiDB-lite"/>
    </source>
</evidence>
<organism evidence="2 3">
    <name type="scientific">Comamonas terrigena</name>
    <dbReference type="NCBI Taxonomy" id="32013"/>
    <lineage>
        <taxon>Bacteria</taxon>
        <taxon>Pseudomonadati</taxon>
        <taxon>Pseudomonadota</taxon>
        <taxon>Betaproteobacteria</taxon>
        <taxon>Burkholderiales</taxon>
        <taxon>Comamonadaceae</taxon>
        <taxon>Comamonas</taxon>
    </lineage>
</organism>
<evidence type="ECO:0000313" key="2">
    <source>
        <dbReference type="EMBL" id="PEH89780.1"/>
    </source>
</evidence>
<gene>
    <name evidence="2" type="ORF">CRM82_15265</name>
</gene>
<dbReference type="Proteomes" id="UP000220246">
    <property type="component" value="Unassembled WGS sequence"/>
</dbReference>
<dbReference type="AlphaFoldDB" id="A0A2A7UWW9"/>
<sequence length="64" mass="7107">MRFEAQADARTTEVALYLRQEVHPMATTPKDPSKDQDPKPEPIDPPDDAPPVELPGDPMDKPNV</sequence>
<accession>A0A2A7UWW9</accession>
<name>A0A2A7UWW9_COMTR</name>
<dbReference type="EMBL" id="PDEA01000001">
    <property type="protein sequence ID" value="PEH89780.1"/>
    <property type="molecule type" value="Genomic_DNA"/>
</dbReference>
<feature type="compositionally biased region" description="Basic and acidic residues" evidence="1">
    <location>
        <begin position="31"/>
        <end position="42"/>
    </location>
</feature>
<protein>
    <submittedName>
        <fullName evidence="2">Uncharacterized protein</fullName>
    </submittedName>
</protein>
<feature type="region of interest" description="Disordered" evidence="1">
    <location>
        <begin position="18"/>
        <end position="64"/>
    </location>
</feature>
<evidence type="ECO:0000313" key="3">
    <source>
        <dbReference type="Proteomes" id="UP000220246"/>
    </source>
</evidence>
<proteinExistence type="predicted"/>